<dbReference type="Gene3D" id="2.130.10.10">
    <property type="entry name" value="YVTN repeat-like/Quinoprotein amine dehydrogenase"/>
    <property type="match status" value="1"/>
</dbReference>
<protein>
    <recommendedName>
        <fullName evidence="2">Ig-like domain-containing protein</fullName>
    </recommendedName>
</protein>
<organism evidence="3 4">
    <name type="scientific">Drosophila guanche</name>
    <name type="common">Fruit fly</name>
    <dbReference type="NCBI Taxonomy" id="7266"/>
    <lineage>
        <taxon>Eukaryota</taxon>
        <taxon>Metazoa</taxon>
        <taxon>Ecdysozoa</taxon>
        <taxon>Arthropoda</taxon>
        <taxon>Hexapoda</taxon>
        <taxon>Insecta</taxon>
        <taxon>Pterygota</taxon>
        <taxon>Neoptera</taxon>
        <taxon>Endopterygota</taxon>
        <taxon>Diptera</taxon>
        <taxon>Brachycera</taxon>
        <taxon>Muscomorpha</taxon>
        <taxon>Ephydroidea</taxon>
        <taxon>Drosophilidae</taxon>
        <taxon>Drosophila</taxon>
        <taxon>Sophophora</taxon>
    </lineage>
</organism>
<dbReference type="EMBL" id="OUUW01000009">
    <property type="protein sequence ID" value="SPP84648.1"/>
    <property type="molecule type" value="Genomic_DNA"/>
</dbReference>
<dbReference type="InterPro" id="IPR015943">
    <property type="entry name" value="WD40/YVTN_repeat-like_dom_sf"/>
</dbReference>
<proteinExistence type="predicted"/>
<evidence type="ECO:0000256" key="1">
    <source>
        <dbReference type="SAM" id="MobiDB-lite"/>
    </source>
</evidence>
<gene>
    <name evidence="3" type="ORF">DGUA_6G014446</name>
</gene>
<dbReference type="STRING" id="7266.A0A3B0KLF9"/>
<evidence type="ECO:0000313" key="4">
    <source>
        <dbReference type="Proteomes" id="UP000268350"/>
    </source>
</evidence>
<feature type="region of interest" description="Disordered" evidence="1">
    <location>
        <begin position="43"/>
        <end position="78"/>
    </location>
</feature>
<dbReference type="InterPro" id="IPR007110">
    <property type="entry name" value="Ig-like_dom"/>
</dbReference>
<dbReference type="AlphaFoldDB" id="A0A3B0KLF9"/>
<name>A0A3B0KLF9_DROGU</name>
<evidence type="ECO:0000259" key="2">
    <source>
        <dbReference type="PROSITE" id="PS50835"/>
    </source>
</evidence>
<feature type="domain" description="Ig-like" evidence="2">
    <location>
        <begin position="243"/>
        <end position="338"/>
    </location>
</feature>
<dbReference type="OrthoDB" id="445052at2759"/>
<evidence type="ECO:0000313" key="3">
    <source>
        <dbReference type="EMBL" id="SPP84648.1"/>
    </source>
</evidence>
<dbReference type="Proteomes" id="UP000268350">
    <property type="component" value="Unassembled WGS sequence"/>
</dbReference>
<sequence>MATLRPQHAHFANSQKMDVLSHYSSPVVEFVATQPLEKQHALVDNCTGTDPPPPSADASTATQEQQHAATQTEQRVGARSECVEYDERALAKWLSQICPMVEQELMNPTPLMDEQTMSQTALEEEQKVYTYQKIDMGGMENSQGLAIWLCVHTNNAPVLVVTTVAPHDDWCEHVDQQLKLFVPQRMSHGNFVIYTEVKALPLKSCLRSLCTNPFNKTIFSGSTMDGELFVWLYVQSRGGSGDATVDIQQLYSVSSAQGAAVALDWVTETLLLACYANGSVRQWDLSKQMTLDWEYSLPATVTAELTAMVALGLDDFVVGTNDGGIYRCWSTARQAATTKKQMQLLPLRRHRFMVSTLLKTEVGGQQFVLSCDLSGQAFYHDMRHADEDMAQLIVQIPLPFKNVIACSRDGNIIYCPASDGALEYYRVSDGAHAYVKGALRGKGSLIRSSDNGCWLITGLYGNEFQLFYAEH</sequence>
<feature type="compositionally biased region" description="Low complexity" evidence="1">
    <location>
        <begin position="56"/>
        <end position="74"/>
    </location>
</feature>
<dbReference type="PROSITE" id="PS50835">
    <property type="entry name" value="IG_LIKE"/>
    <property type="match status" value="1"/>
</dbReference>
<reference evidence="4" key="1">
    <citation type="submission" date="2018-01" db="EMBL/GenBank/DDBJ databases">
        <authorList>
            <person name="Alioto T."/>
            <person name="Alioto T."/>
        </authorList>
    </citation>
    <scope>NUCLEOTIDE SEQUENCE [LARGE SCALE GENOMIC DNA]</scope>
</reference>
<accession>A0A3B0KLF9</accession>
<dbReference type="InterPro" id="IPR036322">
    <property type="entry name" value="WD40_repeat_dom_sf"/>
</dbReference>
<keyword evidence="4" id="KW-1185">Reference proteome</keyword>
<dbReference type="OMA" id="NGCWLIT"/>
<dbReference type="SUPFAM" id="SSF50978">
    <property type="entry name" value="WD40 repeat-like"/>
    <property type="match status" value="1"/>
</dbReference>